<sequence length="735" mass="79065">MLHHSCGIDSDITLASTVASTATSWERIPALQQALPPAPQGEQIPPALQLSRIIPVFQPGRMLQREQIPPALQRVLPPAPQGEQIPPALQLPRIIPVSRMLQRERIPPALQRALPLAPQGEQIPPALQLPRIVPVFQAARMPLAVQQPRIPPALQWAWTPPALQQARIAPEPHRAPIPPPLQQAGITPALQLARITPGAVLVFVGSNFLTEPNRKRLRQIGRNQMGFGAHCFDPHMIFGHNLHMDSCKVPAYYSLCNYLVCICGMSASVVVSEPHSGTSTGTNRSRTSTGSNPPGPSTGANDSGAITDPIPSSTAAPCANRTGASSCSTFTGANLSRTSTSRFCDLASISGAYQSCGVNFGITGASAAPSVTSISTNASGTSTGTNHSAALTGGALGGAFGIVALIVAVIYQYFKVLQPLPISVAHLLTISQAPSPSASSDYYFWFVLPSPIKFRGKTLQDAQPDRLALTETKPERGFTLSGSRRHELVAWKVFTLSAGEEGQHVRLPRNLGFGDVKDSEGSLAADRFFNFAPLRTLVTRTKEGSWKSAQFIIPGLTAMVVGKNAALQPVDFALGTYHAKRGKTEGIFHPFGVVRRVLNSQFCVVPQCEELVVNAYITQSIDQRQLLTDFFDTNEDPNAAPLPAIEDDDNRLISGSQQDLNAAPRPIVEDDDTDDLSPKILSSGLLGANGFGQPVSSLNQRTRWDLVDDDQGVRLKMVTDARGHKKQWNDRGTYI</sequence>
<comment type="caution">
    <text evidence="2">The sequence shown here is derived from an EMBL/GenBank/DDBJ whole genome shotgun (WGS) entry which is preliminary data.</text>
</comment>
<proteinExistence type="predicted"/>
<evidence type="ECO:0000313" key="2">
    <source>
        <dbReference type="EMBL" id="KAJ7367263.1"/>
    </source>
</evidence>
<gene>
    <name evidence="2" type="ORF">DFH08DRAFT_798073</name>
</gene>
<evidence type="ECO:0000256" key="1">
    <source>
        <dbReference type="SAM" id="MobiDB-lite"/>
    </source>
</evidence>
<dbReference type="Proteomes" id="UP001218218">
    <property type="component" value="Unassembled WGS sequence"/>
</dbReference>
<accession>A0AAD7F5C3</accession>
<keyword evidence="3" id="KW-1185">Reference proteome</keyword>
<protein>
    <submittedName>
        <fullName evidence="2">Uncharacterized protein</fullName>
    </submittedName>
</protein>
<feature type="compositionally biased region" description="Low complexity" evidence="1">
    <location>
        <begin position="276"/>
        <end position="292"/>
    </location>
</feature>
<dbReference type="EMBL" id="JARIHO010000002">
    <property type="protein sequence ID" value="KAJ7367263.1"/>
    <property type="molecule type" value="Genomic_DNA"/>
</dbReference>
<feature type="region of interest" description="Disordered" evidence="1">
    <location>
        <begin position="274"/>
        <end position="306"/>
    </location>
</feature>
<reference evidence="2" key="1">
    <citation type="submission" date="2023-03" db="EMBL/GenBank/DDBJ databases">
        <title>Massive genome expansion in bonnet fungi (Mycena s.s.) driven by repeated elements and novel gene families across ecological guilds.</title>
        <authorList>
            <consortium name="Lawrence Berkeley National Laboratory"/>
            <person name="Harder C.B."/>
            <person name="Miyauchi S."/>
            <person name="Viragh M."/>
            <person name="Kuo A."/>
            <person name="Thoen E."/>
            <person name="Andreopoulos B."/>
            <person name="Lu D."/>
            <person name="Skrede I."/>
            <person name="Drula E."/>
            <person name="Henrissat B."/>
            <person name="Morin E."/>
            <person name="Kohler A."/>
            <person name="Barry K."/>
            <person name="LaButti K."/>
            <person name="Morin E."/>
            <person name="Salamov A."/>
            <person name="Lipzen A."/>
            <person name="Mereny Z."/>
            <person name="Hegedus B."/>
            <person name="Baldrian P."/>
            <person name="Stursova M."/>
            <person name="Weitz H."/>
            <person name="Taylor A."/>
            <person name="Grigoriev I.V."/>
            <person name="Nagy L.G."/>
            <person name="Martin F."/>
            <person name="Kauserud H."/>
        </authorList>
    </citation>
    <scope>NUCLEOTIDE SEQUENCE</scope>
    <source>
        <strain evidence="2">CBHHK002</strain>
    </source>
</reference>
<name>A0AAD7F5C3_9AGAR</name>
<organism evidence="2 3">
    <name type="scientific">Mycena albidolilacea</name>
    <dbReference type="NCBI Taxonomy" id="1033008"/>
    <lineage>
        <taxon>Eukaryota</taxon>
        <taxon>Fungi</taxon>
        <taxon>Dikarya</taxon>
        <taxon>Basidiomycota</taxon>
        <taxon>Agaricomycotina</taxon>
        <taxon>Agaricomycetes</taxon>
        <taxon>Agaricomycetidae</taxon>
        <taxon>Agaricales</taxon>
        <taxon>Marasmiineae</taxon>
        <taxon>Mycenaceae</taxon>
        <taxon>Mycena</taxon>
    </lineage>
</organism>
<dbReference type="AlphaFoldDB" id="A0AAD7F5C3"/>
<evidence type="ECO:0000313" key="3">
    <source>
        <dbReference type="Proteomes" id="UP001218218"/>
    </source>
</evidence>